<keyword evidence="2" id="KW-1185">Reference proteome</keyword>
<protein>
    <recommendedName>
        <fullName evidence="3">F-box domain-containing protein</fullName>
    </recommendedName>
</protein>
<dbReference type="Proteomes" id="UP000076738">
    <property type="component" value="Unassembled WGS sequence"/>
</dbReference>
<sequence length="558" mass="63103">MMVSSSPGRSKHMHRLMTIPELIREIADQLDAEHDKYHFALTCRTMSANCLSSLWYSASSNKLFRLVPHDLVLEDADVGMMSFRPLTAYERVRFEQYASYIHILWLDGHRHALQIINLIKQCCHYATGSPVAALKLFPALRTLHLAISRASCILPCIPLLTCCVDLRRLSILYLEDVLDPSPTIIAASTKLLDTVQGTGHIQAFYFGLGSHSATTAGQLQLGRPFANLLERLRGLQTLYLDLDLDFDLFLEAHTDMLPSIGALPYLQNLRLSHFTCKHPSLFAGFSSLRSLDLMDTADELPHSGMLFLLSSISSHQLQKVELACDCDRLGETIEILVEKFSDSLLKLVLDVVGPELEGSASRLALARLAECCALRSVESTVCRGLINQLEDHDILSLVRSWPKLEVFRLYSESLVDVTQISPRSLVAFAEHCPFLHTLHLPIMFQSYTSTRPQRVSNSPLKELRIDFLWTCPDTTFMAKLIQETFPRLETVYCNVWLDGDDNDLVLQLPGIRSELTLVGWFERYPGRPLPPPGESAHESNIEEKERRFFPRWKEPADI</sequence>
<gene>
    <name evidence="1" type="ORF">CALVIDRAFT_217997</name>
</gene>
<accession>A0A167RI94</accession>
<dbReference type="OrthoDB" id="2447803at2759"/>
<dbReference type="EMBL" id="KV417268">
    <property type="protein sequence ID" value="KZP00937.1"/>
    <property type="molecule type" value="Genomic_DNA"/>
</dbReference>
<name>A0A167RI94_CALVF</name>
<dbReference type="Gene3D" id="3.80.10.10">
    <property type="entry name" value="Ribonuclease Inhibitor"/>
    <property type="match status" value="1"/>
</dbReference>
<reference evidence="1 2" key="1">
    <citation type="journal article" date="2016" name="Mol. Biol. Evol.">
        <title>Comparative Genomics of Early-Diverging Mushroom-Forming Fungi Provides Insights into the Origins of Lignocellulose Decay Capabilities.</title>
        <authorList>
            <person name="Nagy L.G."/>
            <person name="Riley R."/>
            <person name="Tritt A."/>
            <person name="Adam C."/>
            <person name="Daum C."/>
            <person name="Floudas D."/>
            <person name="Sun H."/>
            <person name="Yadav J.S."/>
            <person name="Pangilinan J."/>
            <person name="Larsson K.H."/>
            <person name="Matsuura K."/>
            <person name="Barry K."/>
            <person name="Labutti K."/>
            <person name="Kuo R."/>
            <person name="Ohm R.A."/>
            <person name="Bhattacharya S.S."/>
            <person name="Shirouzu T."/>
            <person name="Yoshinaga Y."/>
            <person name="Martin F.M."/>
            <person name="Grigoriev I.V."/>
            <person name="Hibbett D.S."/>
        </authorList>
    </citation>
    <scope>NUCLEOTIDE SEQUENCE [LARGE SCALE GENOMIC DNA]</scope>
    <source>
        <strain evidence="1 2">TUFC12733</strain>
    </source>
</reference>
<dbReference type="AlphaFoldDB" id="A0A167RI94"/>
<dbReference type="SUPFAM" id="SSF52047">
    <property type="entry name" value="RNI-like"/>
    <property type="match status" value="1"/>
</dbReference>
<evidence type="ECO:0000313" key="1">
    <source>
        <dbReference type="EMBL" id="KZP00937.1"/>
    </source>
</evidence>
<dbReference type="STRING" id="1330018.A0A167RI94"/>
<proteinExistence type="predicted"/>
<evidence type="ECO:0008006" key="3">
    <source>
        <dbReference type="Google" id="ProtNLM"/>
    </source>
</evidence>
<dbReference type="InterPro" id="IPR032675">
    <property type="entry name" value="LRR_dom_sf"/>
</dbReference>
<organism evidence="1 2">
    <name type="scientific">Calocera viscosa (strain TUFC12733)</name>
    <dbReference type="NCBI Taxonomy" id="1330018"/>
    <lineage>
        <taxon>Eukaryota</taxon>
        <taxon>Fungi</taxon>
        <taxon>Dikarya</taxon>
        <taxon>Basidiomycota</taxon>
        <taxon>Agaricomycotina</taxon>
        <taxon>Dacrymycetes</taxon>
        <taxon>Dacrymycetales</taxon>
        <taxon>Dacrymycetaceae</taxon>
        <taxon>Calocera</taxon>
    </lineage>
</organism>
<evidence type="ECO:0000313" key="2">
    <source>
        <dbReference type="Proteomes" id="UP000076738"/>
    </source>
</evidence>